<dbReference type="NCBIfam" id="TIGR00227">
    <property type="entry name" value="ribD_Cterm"/>
    <property type="match status" value="1"/>
</dbReference>
<accession>A0A656YX87</accession>
<evidence type="ECO:0000256" key="6">
    <source>
        <dbReference type="ARBA" id="ARBA00023002"/>
    </source>
</evidence>
<protein>
    <recommendedName>
        <fullName evidence="9">2,5-diamino-6-(ribosylamino)-4(3H)-pyrimidinone 5'-phosphate reductase</fullName>
        <ecNumber evidence="9">1.1.1.302</ecNumber>
    </recommendedName>
</protein>
<dbReference type="GO" id="GO:0009231">
    <property type="term" value="P:riboflavin biosynthetic process"/>
    <property type="evidence" value="ECO:0007669"/>
    <property type="project" value="UniProtKB-UniPathway"/>
</dbReference>
<evidence type="ECO:0000256" key="5">
    <source>
        <dbReference type="ARBA" id="ARBA00022857"/>
    </source>
</evidence>
<organism evidence="11 12">
    <name type="scientific">candidate division MSBL1 archaeon SCGC-AAA259J03</name>
    <dbReference type="NCBI Taxonomy" id="1698269"/>
    <lineage>
        <taxon>Archaea</taxon>
        <taxon>Methanobacteriati</taxon>
        <taxon>Methanobacteriota</taxon>
        <taxon>candidate division MSBL1</taxon>
    </lineage>
</organism>
<comment type="similarity">
    <text evidence="2">Belongs to the HTP reductase family.</text>
</comment>
<dbReference type="GO" id="GO:0050661">
    <property type="term" value="F:NADP binding"/>
    <property type="evidence" value="ECO:0007669"/>
    <property type="project" value="InterPro"/>
</dbReference>
<feature type="domain" description="Bacterial bifunctional deaminase-reductase C-terminal" evidence="10">
    <location>
        <begin position="4"/>
        <end position="209"/>
    </location>
</feature>
<reference evidence="11 12" key="1">
    <citation type="journal article" date="2016" name="Sci. Rep.">
        <title>Metabolic traits of an uncultured archaeal lineage -MSBL1- from brine pools of the Red Sea.</title>
        <authorList>
            <person name="Mwirichia R."/>
            <person name="Alam I."/>
            <person name="Rashid M."/>
            <person name="Vinu M."/>
            <person name="Ba-Alawi W."/>
            <person name="Anthony Kamau A."/>
            <person name="Kamanda Ngugi D."/>
            <person name="Goker M."/>
            <person name="Klenk H.P."/>
            <person name="Bajic V."/>
            <person name="Stingl U."/>
        </authorList>
    </citation>
    <scope>NUCLEOTIDE SEQUENCE [LARGE SCALE GENOMIC DNA]</scope>
    <source>
        <strain evidence="11">SCGC-AAA259J03</strain>
    </source>
</reference>
<dbReference type="PANTHER" id="PTHR38011">
    <property type="entry name" value="DIHYDROFOLATE REDUCTASE FAMILY PROTEIN (AFU_ORTHOLOGUE AFUA_8G06820)"/>
    <property type="match status" value="1"/>
</dbReference>
<dbReference type="UniPathway" id="UPA00275"/>
<comment type="pathway">
    <text evidence="1">Cofactor biosynthesis; riboflavin biosynthesis.</text>
</comment>
<dbReference type="InterPro" id="IPR006401">
    <property type="entry name" value="Rib_reduct_arc"/>
</dbReference>
<evidence type="ECO:0000256" key="8">
    <source>
        <dbReference type="ARBA" id="ARBA00049020"/>
    </source>
</evidence>
<evidence type="ECO:0000256" key="7">
    <source>
        <dbReference type="ARBA" id="ARBA00047550"/>
    </source>
</evidence>
<keyword evidence="5" id="KW-0521">NADP</keyword>
<evidence type="ECO:0000256" key="4">
    <source>
        <dbReference type="ARBA" id="ARBA00022619"/>
    </source>
</evidence>
<dbReference type="PANTHER" id="PTHR38011:SF7">
    <property type="entry name" value="2,5-DIAMINO-6-RIBOSYLAMINO-4(3H)-PYRIMIDINONE 5'-PHOSPHATE REDUCTASE"/>
    <property type="match status" value="1"/>
</dbReference>
<comment type="caution">
    <text evidence="11">The sequence shown here is derived from an EMBL/GenBank/DDBJ whole genome shotgun (WGS) entry which is preliminary data.</text>
</comment>
<dbReference type="Gene3D" id="3.40.430.10">
    <property type="entry name" value="Dihydrofolate Reductase, subunit A"/>
    <property type="match status" value="1"/>
</dbReference>
<evidence type="ECO:0000256" key="9">
    <source>
        <dbReference type="NCBIfam" id="TIGR01508"/>
    </source>
</evidence>
<keyword evidence="6" id="KW-0560">Oxidoreductase</keyword>
<keyword evidence="12" id="KW-1185">Reference proteome</keyword>
<dbReference type="Proteomes" id="UP000070257">
    <property type="component" value="Unassembled WGS sequence"/>
</dbReference>
<evidence type="ECO:0000256" key="1">
    <source>
        <dbReference type="ARBA" id="ARBA00005104"/>
    </source>
</evidence>
<dbReference type="GO" id="GO:0008703">
    <property type="term" value="F:5-amino-6-(5-phosphoribosylamino)uracil reductase activity"/>
    <property type="evidence" value="ECO:0007669"/>
    <property type="project" value="InterPro"/>
</dbReference>
<dbReference type="SUPFAM" id="SSF53597">
    <property type="entry name" value="Dihydrofolate reductase-like"/>
    <property type="match status" value="1"/>
</dbReference>
<evidence type="ECO:0000313" key="12">
    <source>
        <dbReference type="Proteomes" id="UP000070257"/>
    </source>
</evidence>
<comment type="catalytic activity">
    <reaction evidence="8">
        <text>2,5-diamino-6-(1-D-ribitylamino)pyrimidin-4(3H)-one 5'-phosphate + NADP(+) = 2,5-diamino-6-(1-D-ribosylamino)pyrimidin-4(3H)-one 5'-phosphate + NADPH + H(+)</text>
        <dbReference type="Rhea" id="RHEA:27278"/>
        <dbReference type="ChEBI" id="CHEBI:15378"/>
        <dbReference type="ChEBI" id="CHEBI:57783"/>
        <dbReference type="ChEBI" id="CHEBI:58349"/>
        <dbReference type="ChEBI" id="CHEBI:58890"/>
        <dbReference type="ChEBI" id="CHEBI:59545"/>
        <dbReference type="EC" id="1.1.1.302"/>
    </reaction>
</comment>
<evidence type="ECO:0000256" key="3">
    <source>
        <dbReference type="ARBA" id="ARBA00011738"/>
    </source>
</evidence>
<sequence>MDRPYVILNAAMTVDGKISSVEEDSEISCERDLDRVHLIRSEVDGIMVGIGTVLSDNPRLTVRRADGENPTRIIVDSLLRTPSDARVLDNSARTIIATSEKAEDKDRERIRSQNVEVIATGDKKVDLKSLLRILKREGIERLLLEGGSTLNWGMLDQGLVDEVRIAIHPCIVGGESAKTLVGGRGMKKIEEGVKLRLTEVERVGEDLLLVYKTEGSSSD</sequence>
<keyword evidence="4" id="KW-0686">Riboflavin biosynthesis</keyword>
<comment type="subunit">
    <text evidence="3">Homodimer.</text>
</comment>
<dbReference type="EMBL" id="LHXT01000003">
    <property type="protein sequence ID" value="KXA98861.1"/>
    <property type="molecule type" value="Genomic_DNA"/>
</dbReference>
<evidence type="ECO:0000313" key="11">
    <source>
        <dbReference type="EMBL" id="KXA98861.1"/>
    </source>
</evidence>
<dbReference type="InterPro" id="IPR024072">
    <property type="entry name" value="DHFR-like_dom_sf"/>
</dbReference>
<dbReference type="InterPro" id="IPR050765">
    <property type="entry name" value="Riboflavin_Biosynth_HTPR"/>
</dbReference>
<name>A0A656YX87_9EURY</name>
<dbReference type="EC" id="1.1.1.302" evidence="9"/>
<gene>
    <name evidence="11" type="ORF">AKJ39_00415</name>
</gene>
<evidence type="ECO:0000256" key="2">
    <source>
        <dbReference type="ARBA" id="ARBA00009723"/>
    </source>
</evidence>
<dbReference type="AlphaFoldDB" id="A0A656YX87"/>
<dbReference type="InterPro" id="IPR002734">
    <property type="entry name" value="RibDG_C"/>
</dbReference>
<dbReference type="NCBIfam" id="TIGR01508">
    <property type="entry name" value="rib_reduct_arch"/>
    <property type="match status" value="1"/>
</dbReference>
<proteinExistence type="inferred from homology"/>
<dbReference type="InterPro" id="IPR011549">
    <property type="entry name" value="RibD_C"/>
</dbReference>
<evidence type="ECO:0000259" key="10">
    <source>
        <dbReference type="Pfam" id="PF01872"/>
    </source>
</evidence>
<comment type="catalytic activity">
    <reaction evidence="7">
        <text>2,5-diamino-6-(1-D-ribitylamino)pyrimidin-4(3H)-one 5'-phosphate + NAD(+) = 2,5-diamino-6-(1-D-ribosylamino)pyrimidin-4(3H)-one 5'-phosphate + NADH + H(+)</text>
        <dbReference type="Rhea" id="RHEA:27274"/>
        <dbReference type="ChEBI" id="CHEBI:15378"/>
        <dbReference type="ChEBI" id="CHEBI:57540"/>
        <dbReference type="ChEBI" id="CHEBI:57945"/>
        <dbReference type="ChEBI" id="CHEBI:58890"/>
        <dbReference type="ChEBI" id="CHEBI:59545"/>
        <dbReference type="EC" id="1.1.1.302"/>
    </reaction>
</comment>
<dbReference type="Pfam" id="PF01872">
    <property type="entry name" value="RibD_C"/>
    <property type="match status" value="1"/>
</dbReference>